<evidence type="ECO:0000256" key="4">
    <source>
        <dbReference type="ARBA" id="ARBA00023136"/>
    </source>
</evidence>
<dbReference type="AlphaFoldDB" id="A0A6A6QAM5"/>
<feature type="transmembrane region" description="Helical" evidence="6">
    <location>
        <begin position="178"/>
        <end position="198"/>
    </location>
</feature>
<evidence type="ECO:0000256" key="1">
    <source>
        <dbReference type="ARBA" id="ARBA00004141"/>
    </source>
</evidence>
<organism evidence="8 9">
    <name type="scientific">Lophium mytilinum</name>
    <dbReference type="NCBI Taxonomy" id="390894"/>
    <lineage>
        <taxon>Eukaryota</taxon>
        <taxon>Fungi</taxon>
        <taxon>Dikarya</taxon>
        <taxon>Ascomycota</taxon>
        <taxon>Pezizomycotina</taxon>
        <taxon>Dothideomycetes</taxon>
        <taxon>Pleosporomycetidae</taxon>
        <taxon>Mytilinidiales</taxon>
        <taxon>Mytilinidiaceae</taxon>
        <taxon>Lophium</taxon>
    </lineage>
</organism>
<name>A0A6A6QAM5_9PEZI</name>
<dbReference type="OrthoDB" id="3357846at2759"/>
<feature type="transmembrane region" description="Helical" evidence="6">
    <location>
        <begin position="424"/>
        <end position="444"/>
    </location>
</feature>
<dbReference type="GO" id="GO:0015244">
    <property type="term" value="F:fluconazole transmembrane transporter activity"/>
    <property type="evidence" value="ECO:0007669"/>
    <property type="project" value="TreeGrafter"/>
</dbReference>
<dbReference type="CDD" id="cd17323">
    <property type="entry name" value="MFS_Tpo1_MDR_like"/>
    <property type="match status" value="1"/>
</dbReference>
<evidence type="ECO:0000256" key="5">
    <source>
        <dbReference type="SAM" id="MobiDB-lite"/>
    </source>
</evidence>
<feature type="transmembrane region" description="Helical" evidence="6">
    <location>
        <begin position="142"/>
        <end position="166"/>
    </location>
</feature>
<dbReference type="Gene3D" id="1.20.1250.20">
    <property type="entry name" value="MFS general substrate transporter like domains"/>
    <property type="match status" value="1"/>
</dbReference>
<reference evidence="8" key="1">
    <citation type="journal article" date="2020" name="Stud. Mycol.">
        <title>101 Dothideomycetes genomes: a test case for predicting lifestyles and emergence of pathogens.</title>
        <authorList>
            <person name="Haridas S."/>
            <person name="Albert R."/>
            <person name="Binder M."/>
            <person name="Bloem J."/>
            <person name="Labutti K."/>
            <person name="Salamov A."/>
            <person name="Andreopoulos B."/>
            <person name="Baker S."/>
            <person name="Barry K."/>
            <person name="Bills G."/>
            <person name="Bluhm B."/>
            <person name="Cannon C."/>
            <person name="Castanera R."/>
            <person name="Culley D."/>
            <person name="Daum C."/>
            <person name="Ezra D."/>
            <person name="Gonzalez J."/>
            <person name="Henrissat B."/>
            <person name="Kuo A."/>
            <person name="Liang C."/>
            <person name="Lipzen A."/>
            <person name="Lutzoni F."/>
            <person name="Magnuson J."/>
            <person name="Mondo S."/>
            <person name="Nolan M."/>
            <person name="Ohm R."/>
            <person name="Pangilinan J."/>
            <person name="Park H.-J."/>
            <person name="Ramirez L."/>
            <person name="Alfaro M."/>
            <person name="Sun H."/>
            <person name="Tritt A."/>
            <person name="Yoshinaga Y."/>
            <person name="Zwiers L.-H."/>
            <person name="Turgeon B."/>
            <person name="Goodwin S."/>
            <person name="Spatafora J."/>
            <person name="Crous P."/>
            <person name="Grigoriev I."/>
        </authorList>
    </citation>
    <scope>NUCLEOTIDE SEQUENCE</scope>
    <source>
        <strain evidence="8">CBS 269.34</strain>
    </source>
</reference>
<keyword evidence="9" id="KW-1185">Reference proteome</keyword>
<feature type="transmembrane region" description="Helical" evidence="6">
    <location>
        <begin position="377"/>
        <end position="403"/>
    </location>
</feature>
<feature type="transmembrane region" description="Helical" evidence="6">
    <location>
        <begin position="346"/>
        <end position="365"/>
    </location>
</feature>
<feature type="transmembrane region" description="Helical" evidence="6">
    <location>
        <begin position="450"/>
        <end position="477"/>
    </location>
</feature>
<sequence>MTILRDASLGQFIHHASRGKFLKYPEEEPNFDTTFLQAPPDSDSAKNAAIDSRSMSRDRDGSASAIDVDLEKANTANRTVTRSKDGTLLVGWYSEDDAENPLNWSPVKKYSVALIICFYTLSVYLGAAIFSSSQEGVMEDFGVGLTASSLGMALYVLAYGIGPMIFSPLSEIPAIGRTTPYIITFFIFVILLIPTSLVENFAGLLVLRFLLGFFGSPCLATAGASFQDIFPGEQMTYIIGIWSAIASCGPSLGPVLATFSIEHFDWHWSQWELLMLAGPVLILMVVALPETSASTILLRRARRLRAATGNPAIKSQSEIDQSHLSISSIAFDALVKPWEINILDPAMLFTTFYTGLLYGIFYTFFEAFPLVYIGVYHFSAGAMALAFMSVLIGQIIIAPAYLLHWKYVIHPGIKKNGIKQLEDFLKPALVSCFALPIGLFIFAWTSRSSVHWVVSMLGVSIVSCGMYVTLQVIFIYVPLSYPKYAASLFAANSLARSLFAFAAILYAPPMFTSLGIDGGVSLLAGCTVLCCVGMWVLYYCGPWLRARSKFAIG</sequence>
<evidence type="ECO:0000259" key="7">
    <source>
        <dbReference type="PROSITE" id="PS50850"/>
    </source>
</evidence>
<dbReference type="EMBL" id="MU004199">
    <property type="protein sequence ID" value="KAF2489435.1"/>
    <property type="molecule type" value="Genomic_DNA"/>
</dbReference>
<proteinExistence type="predicted"/>
<feature type="transmembrane region" description="Helical" evidence="6">
    <location>
        <begin position="519"/>
        <end position="540"/>
    </location>
</feature>
<dbReference type="PANTHER" id="PTHR23502:SF23">
    <property type="entry name" value="FLUCONAZOLE RESISTANCE PROTEIN 1"/>
    <property type="match status" value="1"/>
</dbReference>
<evidence type="ECO:0000256" key="3">
    <source>
        <dbReference type="ARBA" id="ARBA00022989"/>
    </source>
</evidence>
<keyword evidence="2 6" id="KW-0812">Transmembrane</keyword>
<feature type="region of interest" description="Disordered" evidence="5">
    <location>
        <begin position="32"/>
        <end position="63"/>
    </location>
</feature>
<keyword evidence="3 6" id="KW-1133">Transmembrane helix</keyword>
<keyword evidence="4 6" id="KW-0472">Membrane</keyword>
<protein>
    <submittedName>
        <fullName evidence="8">MFS general substrate transporter</fullName>
    </submittedName>
</protein>
<dbReference type="InterPro" id="IPR020846">
    <property type="entry name" value="MFS_dom"/>
</dbReference>
<feature type="domain" description="Major facilitator superfamily (MFS) profile" evidence="7">
    <location>
        <begin position="112"/>
        <end position="545"/>
    </location>
</feature>
<dbReference type="InterPro" id="IPR011701">
    <property type="entry name" value="MFS"/>
</dbReference>
<comment type="subcellular location">
    <subcellularLocation>
        <location evidence="1">Membrane</location>
        <topology evidence="1">Multi-pass membrane protein</topology>
    </subcellularLocation>
</comment>
<accession>A0A6A6QAM5</accession>
<evidence type="ECO:0000313" key="9">
    <source>
        <dbReference type="Proteomes" id="UP000799750"/>
    </source>
</evidence>
<feature type="transmembrane region" description="Helical" evidence="6">
    <location>
        <begin position="273"/>
        <end position="298"/>
    </location>
</feature>
<evidence type="ECO:0000256" key="2">
    <source>
        <dbReference type="ARBA" id="ARBA00022692"/>
    </source>
</evidence>
<dbReference type="PANTHER" id="PTHR23502">
    <property type="entry name" value="MAJOR FACILITATOR SUPERFAMILY"/>
    <property type="match status" value="1"/>
</dbReference>
<feature type="transmembrane region" description="Helical" evidence="6">
    <location>
        <begin position="110"/>
        <end position="130"/>
    </location>
</feature>
<evidence type="ECO:0000313" key="8">
    <source>
        <dbReference type="EMBL" id="KAF2489435.1"/>
    </source>
</evidence>
<dbReference type="PROSITE" id="PS50850">
    <property type="entry name" value="MFS"/>
    <property type="match status" value="1"/>
</dbReference>
<dbReference type="Pfam" id="PF07690">
    <property type="entry name" value="MFS_1"/>
    <property type="match status" value="1"/>
</dbReference>
<dbReference type="GO" id="GO:1990961">
    <property type="term" value="P:xenobiotic detoxification by transmembrane export across the plasma membrane"/>
    <property type="evidence" value="ECO:0007669"/>
    <property type="project" value="TreeGrafter"/>
</dbReference>
<feature type="transmembrane region" description="Helical" evidence="6">
    <location>
        <begin position="484"/>
        <end position="507"/>
    </location>
</feature>
<evidence type="ECO:0000256" key="6">
    <source>
        <dbReference type="SAM" id="Phobius"/>
    </source>
</evidence>
<gene>
    <name evidence="8" type="ORF">BU16DRAFT_575741</name>
</gene>
<feature type="transmembrane region" description="Helical" evidence="6">
    <location>
        <begin position="204"/>
        <end position="226"/>
    </location>
</feature>
<feature type="transmembrane region" description="Helical" evidence="6">
    <location>
        <begin position="238"/>
        <end position="261"/>
    </location>
</feature>
<dbReference type="InterPro" id="IPR036259">
    <property type="entry name" value="MFS_trans_sf"/>
</dbReference>
<dbReference type="SUPFAM" id="SSF103473">
    <property type="entry name" value="MFS general substrate transporter"/>
    <property type="match status" value="1"/>
</dbReference>
<dbReference type="GO" id="GO:0005886">
    <property type="term" value="C:plasma membrane"/>
    <property type="evidence" value="ECO:0007669"/>
    <property type="project" value="TreeGrafter"/>
</dbReference>
<dbReference type="Proteomes" id="UP000799750">
    <property type="component" value="Unassembled WGS sequence"/>
</dbReference>